<dbReference type="Proteomes" id="UP000247465">
    <property type="component" value="Chromosome"/>
</dbReference>
<evidence type="ECO:0000313" key="2">
    <source>
        <dbReference type="Proteomes" id="UP000247465"/>
    </source>
</evidence>
<proteinExistence type="predicted"/>
<dbReference type="KEGG" id="mtar:DF168_00693"/>
<organism evidence="1 2">
    <name type="scientific">Candidatus Moanibacter tarae</name>
    <dbReference type="NCBI Taxonomy" id="2200854"/>
    <lineage>
        <taxon>Bacteria</taxon>
        <taxon>Pseudomonadati</taxon>
        <taxon>Verrucomicrobiota</taxon>
        <taxon>Opitutia</taxon>
        <taxon>Puniceicoccales</taxon>
        <taxon>Puniceicoccales incertae sedis</taxon>
        <taxon>Candidatus Moanibacter</taxon>
    </lineage>
</organism>
<sequence>MFYHDGRHPLIYMYEPPIQKEEYEASVDELAGTNIDAIMFCLGDGRTVLHETKVGELWGHNVEGWPHPIFRRAHQNAKHLIETGCDPLRIVSNRAHQKGLAFYPTLLVQQGRGTRESDVRCSDFRFDNTHLEIGAKPGVEKESTAFTCLDFMHEDVRRERLSLIQETLSNYDVDGFELQMNYTPYYFHPDEIETGRPILTHWIAEVHEAVKASGTNRELVIRIPASIEGCYSVGMDVEAWIKAEIVEALVGQTFSGPELVNSNADYSNLVRIAQGSNCRIIGAIQSHVDSDRLGEGPISITRACACNYWAQGIDGLYLAHWFGLWPYKAEFYEKLRELPHPDIMASRDKFYYVPTTTGRYPEPKTEPGIGIELPIELVVGEPGTVNINISDDLKKWDTVGRVHEIIFRIRLNNCTELDRVDFLLNGVELPNSSLRKINEMYRMTRPRYRAGCAYWFVYRLESNHWPMMGENQLQIILRKRDPALTVPLIVRDVELETRYLMGKNYHRSFVDDELGPFEVMNS</sequence>
<evidence type="ECO:0000313" key="1">
    <source>
        <dbReference type="EMBL" id="AWT59503.1"/>
    </source>
</evidence>
<gene>
    <name evidence="1" type="ORF">DF168_00693</name>
</gene>
<reference evidence="1 2" key="1">
    <citation type="submission" date="2018-06" db="EMBL/GenBank/DDBJ databases">
        <title>Draft Genome Sequence of a Novel Marine Bacterium Related to the Verrucomicrobia.</title>
        <authorList>
            <person name="Vosseberg J."/>
            <person name="Martijn J."/>
            <person name="Ettema T.J.G."/>
        </authorList>
    </citation>
    <scope>NUCLEOTIDE SEQUENCE [LARGE SCALE GENOMIC DNA]</scope>
    <source>
        <strain evidence="1">TARA_B100001123</strain>
    </source>
</reference>
<name>A0A2Z4ABT8_9BACT</name>
<protein>
    <recommendedName>
        <fullName evidence="3">Glycosyl hydrolase-like 10 domain-containing protein</fullName>
    </recommendedName>
</protein>
<dbReference type="AlphaFoldDB" id="A0A2Z4ABT8"/>
<dbReference type="EMBL" id="CP029803">
    <property type="protein sequence ID" value="AWT59503.1"/>
    <property type="molecule type" value="Genomic_DNA"/>
</dbReference>
<evidence type="ECO:0008006" key="3">
    <source>
        <dbReference type="Google" id="ProtNLM"/>
    </source>
</evidence>
<accession>A0A2Z4ABT8</accession>